<dbReference type="AlphaFoldDB" id="A0A7C9MG44"/>
<comment type="caution">
    <text evidence="2">The sequence shown here is derived from an EMBL/GenBank/DDBJ whole genome shotgun (WGS) entry which is preliminary data.</text>
</comment>
<feature type="region of interest" description="Disordered" evidence="1">
    <location>
        <begin position="58"/>
        <end position="79"/>
    </location>
</feature>
<evidence type="ECO:0000313" key="3">
    <source>
        <dbReference type="Proteomes" id="UP000482487"/>
    </source>
</evidence>
<dbReference type="OrthoDB" id="5458854at2"/>
<dbReference type="Proteomes" id="UP000482487">
    <property type="component" value="Unassembled WGS sequence"/>
</dbReference>
<name>A0A7C9MG44_9BACT</name>
<proteinExistence type="predicted"/>
<gene>
    <name evidence="2" type="ORF">GTA51_00655</name>
</gene>
<dbReference type="EMBL" id="WVUD01000001">
    <property type="protein sequence ID" value="MYL81648.1"/>
    <property type="molecule type" value="Genomic_DNA"/>
</dbReference>
<sequence length="90" mass="9769">MEVCHDPLAYLVEQLCCSVSLDFGGNVRLGFSRRHDLTDMMNAQGIARSNAGVLRDRLRQTKGPRSSANPESGEASMAEHMATGAYCPLV</sequence>
<organism evidence="2 3">
    <name type="scientific">Solidesulfovibrio aerotolerans</name>
    <dbReference type="NCBI Taxonomy" id="295255"/>
    <lineage>
        <taxon>Bacteria</taxon>
        <taxon>Pseudomonadati</taxon>
        <taxon>Thermodesulfobacteriota</taxon>
        <taxon>Desulfovibrionia</taxon>
        <taxon>Desulfovibrionales</taxon>
        <taxon>Desulfovibrionaceae</taxon>
        <taxon>Solidesulfovibrio</taxon>
    </lineage>
</organism>
<protein>
    <submittedName>
        <fullName evidence="2">Uncharacterized protein</fullName>
    </submittedName>
</protein>
<evidence type="ECO:0000313" key="2">
    <source>
        <dbReference type="EMBL" id="MYL81648.1"/>
    </source>
</evidence>
<evidence type="ECO:0000256" key="1">
    <source>
        <dbReference type="SAM" id="MobiDB-lite"/>
    </source>
</evidence>
<accession>A0A7C9MG44</accession>
<keyword evidence="3" id="KW-1185">Reference proteome</keyword>
<reference evidence="2 3" key="1">
    <citation type="submission" date="2020-01" db="EMBL/GenBank/DDBJ databases">
        <title>Genome sequence of Desulfovibrio aerotolerans DSM 16695(T).</title>
        <authorList>
            <person name="Karnachuk O."/>
            <person name="Avakyan M."/>
            <person name="Mardanov A."/>
            <person name="Kadnikov V."/>
            <person name="Ravin N."/>
        </authorList>
    </citation>
    <scope>NUCLEOTIDE SEQUENCE [LARGE SCALE GENOMIC DNA]</scope>
    <source>
        <strain evidence="2 3">DSM 16695</strain>
    </source>
</reference>